<gene>
    <name evidence="1" type="primary">BBOV_I001990</name>
</gene>
<dbReference type="VEuPathDB" id="PiroplasmaDB:BBOV_I001990"/>
<name>S6BN91_BABBO</name>
<evidence type="ECO:0008006" key="2">
    <source>
        <dbReference type="Google" id="ProtNLM"/>
    </source>
</evidence>
<evidence type="ECO:0000313" key="1">
    <source>
        <dbReference type="EMBL" id="BAN65577.1"/>
    </source>
</evidence>
<accession>S6BN91</accession>
<proteinExistence type="evidence at transcript level"/>
<reference evidence="1" key="1">
    <citation type="journal article" date="2014" name="BMC Genomics">
        <title>The Babesia bovis gene and promoter model: an update from full-length EST analysis.</title>
        <authorList>
            <person name="Yamagishi J."/>
            <person name="Wakaguri H."/>
            <person name="Yokoyama N."/>
            <person name="Yamashita R."/>
            <person name="Suzuki Y."/>
            <person name="Xuan X."/>
            <person name="Igarashi I."/>
        </authorList>
    </citation>
    <scope>NUCLEOTIDE SEQUENCE</scope>
    <source>
        <strain evidence="1">Texas</strain>
    </source>
</reference>
<organism evidence="1">
    <name type="scientific">Babesia bovis</name>
    <dbReference type="NCBI Taxonomy" id="5865"/>
    <lineage>
        <taxon>Eukaryota</taxon>
        <taxon>Sar</taxon>
        <taxon>Alveolata</taxon>
        <taxon>Apicomplexa</taxon>
        <taxon>Aconoidasida</taxon>
        <taxon>Piroplasmida</taxon>
        <taxon>Babesiidae</taxon>
        <taxon>Babesia</taxon>
    </lineage>
</organism>
<sequence>MSVLTEINGYYRIIISAINSRNSPATNHYLIRELIEANTKLAQSAINLICSERITKISLTLDSPSTPFFYAIQSKNLSRQYLVMPGYCDCHYFAECVLSRCTAFTQCVHEMACILLEYMDSTLSLGAEAIVKFTEEVEETEYLEQMLLLHDE</sequence>
<dbReference type="EMBL" id="AK441783">
    <property type="protein sequence ID" value="BAN65577.1"/>
    <property type="molecule type" value="mRNA"/>
</dbReference>
<dbReference type="AlphaFoldDB" id="S6BN91"/>
<protein>
    <recommendedName>
        <fullName evidence="2">SWIM-type domain-containing protein</fullName>
    </recommendedName>
</protein>